<evidence type="ECO:0000313" key="10">
    <source>
        <dbReference type="EMBL" id="MBB4641082.1"/>
    </source>
</evidence>
<dbReference type="RefSeq" id="WP_246414688.1">
    <property type="nucleotide sequence ID" value="NZ_JACHOV010000004.1"/>
</dbReference>
<evidence type="ECO:0000256" key="2">
    <source>
        <dbReference type="ARBA" id="ARBA00009298"/>
    </source>
</evidence>
<proteinExistence type="inferred from homology"/>
<feature type="domain" description="MgtC/SapB/SrpB/YhiD N-terminal" evidence="9">
    <location>
        <begin position="33"/>
        <end position="161"/>
    </location>
</feature>
<comment type="caution">
    <text evidence="10">The sequence shown here is derived from an EMBL/GenBank/DDBJ whole genome shotgun (WGS) entry which is preliminary data.</text>
</comment>
<feature type="transmembrane region" description="Helical" evidence="7">
    <location>
        <begin position="92"/>
        <end position="110"/>
    </location>
</feature>
<dbReference type="InterPro" id="IPR049177">
    <property type="entry name" value="MgtC_SapB_SrpB_YhiD_N"/>
</dbReference>
<dbReference type="PANTHER" id="PTHR33778:SF1">
    <property type="entry name" value="MAGNESIUM TRANSPORTER YHID-RELATED"/>
    <property type="match status" value="1"/>
</dbReference>
<dbReference type="Proteomes" id="UP000575068">
    <property type="component" value="Unassembled WGS sequence"/>
</dbReference>
<dbReference type="Pfam" id="PF02308">
    <property type="entry name" value="MgtC"/>
    <property type="match status" value="1"/>
</dbReference>
<evidence type="ECO:0000313" key="11">
    <source>
        <dbReference type="Proteomes" id="UP000575068"/>
    </source>
</evidence>
<feature type="transmembrane region" description="Helical" evidence="7">
    <location>
        <begin position="20"/>
        <end position="41"/>
    </location>
</feature>
<dbReference type="InterPro" id="IPR003416">
    <property type="entry name" value="MgtC/SapB/SrpB/YhiD_fam"/>
</dbReference>
<keyword evidence="6 7" id="KW-0472">Membrane</keyword>
<feature type="transmembrane region" description="Helical" evidence="7">
    <location>
        <begin position="61"/>
        <end position="80"/>
    </location>
</feature>
<evidence type="ECO:0000256" key="7">
    <source>
        <dbReference type="RuleBase" id="RU365041"/>
    </source>
</evidence>
<gene>
    <name evidence="10" type="ORF">HNQ99_001386</name>
</gene>
<dbReference type="PANTHER" id="PTHR33778">
    <property type="entry name" value="PROTEIN MGTC"/>
    <property type="match status" value="1"/>
</dbReference>
<evidence type="ECO:0000256" key="4">
    <source>
        <dbReference type="ARBA" id="ARBA00022692"/>
    </source>
</evidence>
<feature type="transmembrane region" description="Helical" evidence="7">
    <location>
        <begin position="130"/>
        <end position="156"/>
    </location>
</feature>
<dbReference type="GO" id="GO:0005886">
    <property type="term" value="C:plasma membrane"/>
    <property type="evidence" value="ECO:0007669"/>
    <property type="project" value="UniProtKB-SubCell"/>
</dbReference>
<reference evidence="10 11" key="1">
    <citation type="submission" date="2020-08" db="EMBL/GenBank/DDBJ databases">
        <title>Genomic Encyclopedia of Type Strains, Phase IV (KMG-IV): sequencing the most valuable type-strain genomes for metagenomic binning, comparative biology and taxonomic classification.</title>
        <authorList>
            <person name="Goeker M."/>
        </authorList>
    </citation>
    <scope>NUCLEOTIDE SEQUENCE [LARGE SCALE GENOMIC DNA]</scope>
    <source>
        <strain evidence="10 11">DSM 7465</strain>
    </source>
</reference>
<evidence type="ECO:0000256" key="3">
    <source>
        <dbReference type="ARBA" id="ARBA00022475"/>
    </source>
</evidence>
<keyword evidence="7" id="KW-0997">Cell inner membrane</keyword>
<comment type="subcellular location">
    <subcellularLocation>
        <location evidence="7">Cell inner membrane</location>
        <topology evidence="7">Multi-pass membrane protein</topology>
    </subcellularLocation>
    <subcellularLocation>
        <location evidence="1">Cell membrane</location>
        <topology evidence="1">Multi-pass membrane protein</topology>
    </subcellularLocation>
</comment>
<comment type="similarity">
    <text evidence="2 7">Belongs to the MgtC/SapB family.</text>
</comment>
<feature type="region of interest" description="Disordered" evidence="8">
    <location>
        <begin position="167"/>
        <end position="195"/>
    </location>
</feature>
<organism evidence="10 11">
    <name type="scientific">Rhizorhapis suberifaciens</name>
    <name type="common">corky root of lettuce</name>
    <dbReference type="NCBI Taxonomy" id="13656"/>
    <lineage>
        <taxon>Bacteria</taxon>
        <taxon>Pseudomonadati</taxon>
        <taxon>Pseudomonadota</taxon>
        <taxon>Alphaproteobacteria</taxon>
        <taxon>Sphingomonadales</taxon>
        <taxon>Sphingomonadaceae</taxon>
        <taxon>Rhizorhapis</taxon>
    </lineage>
</organism>
<feature type="compositionally biased region" description="Basic and acidic residues" evidence="8">
    <location>
        <begin position="167"/>
        <end position="183"/>
    </location>
</feature>
<accession>A0A840HSE2</accession>
<dbReference type="AlphaFoldDB" id="A0A840HSE2"/>
<evidence type="ECO:0000256" key="6">
    <source>
        <dbReference type="ARBA" id="ARBA00023136"/>
    </source>
</evidence>
<evidence type="ECO:0000256" key="5">
    <source>
        <dbReference type="ARBA" id="ARBA00022989"/>
    </source>
</evidence>
<evidence type="ECO:0000256" key="8">
    <source>
        <dbReference type="SAM" id="MobiDB-lite"/>
    </source>
</evidence>
<protein>
    <recommendedName>
        <fullName evidence="7">Protein MgtC</fullName>
    </recommendedName>
</protein>
<dbReference type="PRINTS" id="PR01837">
    <property type="entry name" value="MGTCSAPBPROT"/>
</dbReference>
<dbReference type="EMBL" id="JACHOV010000004">
    <property type="protein sequence ID" value="MBB4641082.1"/>
    <property type="molecule type" value="Genomic_DNA"/>
</dbReference>
<evidence type="ECO:0000259" key="9">
    <source>
        <dbReference type="Pfam" id="PF02308"/>
    </source>
</evidence>
<sequence length="195" mass="20289">MSGDKRLQEGITADMLNENLPLLGLMPDIVLRLGTATVAGLALGLDRELRGSAAGLRTHGLIALSAAVLTISSLLLFYQLRQPGAQPDPLRVIEGLATALGIIAAGLIFVQSGTVQNLTSAAHIWLTTTIGIACGAGQYALVAVGIVLGLVMLSLLRLAEKYLLETKPPEDKPVEQGRNDPDKSTGPNSPAGHSP</sequence>
<name>A0A840HSE2_9SPHN</name>
<keyword evidence="3" id="KW-1003">Cell membrane</keyword>
<keyword evidence="11" id="KW-1185">Reference proteome</keyword>
<evidence type="ECO:0000256" key="1">
    <source>
        <dbReference type="ARBA" id="ARBA00004651"/>
    </source>
</evidence>
<keyword evidence="4 7" id="KW-0812">Transmembrane</keyword>
<keyword evidence="5 7" id="KW-1133">Transmembrane helix</keyword>